<accession>A0A9D4SZ89</accession>
<gene>
    <name evidence="7" type="ORF">HPB52_016038</name>
</gene>
<evidence type="ECO:0000313" key="7">
    <source>
        <dbReference type="EMBL" id="KAH7957199.1"/>
    </source>
</evidence>
<keyword evidence="5" id="KW-0325">Glycoprotein</keyword>
<dbReference type="GO" id="GO:0008292">
    <property type="term" value="P:acetylcholine biosynthetic process"/>
    <property type="evidence" value="ECO:0007669"/>
    <property type="project" value="TreeGrafter"/>
</dbReference>
<dbReference type="PANTHER" id="PTHR45897:SF4">
    <property type="entry name" value="HIGH-AFFINITY CHOLINE TRANSPORTER 1"/>
    <property type="match status" value="1"/>
</dbReference>
<keyword evidence="2" id="KW-0769">Symport</keyword>
<proteinExistence type="predicted"/>
<protein>
    <submittedName>
        <fullName evidence="7">Uncharacterized protein</fullName>
    </submittedName>
</protein>
<dbReference type="Proteomes" id="UP000821837">
    <property type="component" value="Unassembled WGS sequence"/>
</dbReference>
<evidence type="ECO:0000256" key="2">
    <source>
        <dbReference type="ARBA" id="ARBA00022847"/>
    </source>
</evidence>
<keyword evidence="1" id="KW-0813">Transport</keyword>
<dbReference type="GO" id="GO:0005307">
    <property type="term" value="F:choline:sodium symporter activity"/>
    <property type="evidence" value="ECO:0007669"/>
    <property type="project" value="TreeGrafter"/>
</dbReference>
<keyword evidence="3" id="KW-0915">Sodium</keyword>
<reference evidence="7" key="1">
    <citation type="journal article" date="2020" name="Cell">
        <title>Large-Scale Comparative Analyses of Tick Genomes Elucidate Their Genetic Diversity and Vector Capacities.</title>
        <authorList>
            <consortium name="Tick Genome and Microbiome Consortium (TIGMIC)"/>
            <person name="Jia N."/>
            <person name="Wang J."/>
            <person name="Shi W."/>
            <person name="Du L."/>
            <person name="Sun Y."/>
            <person name="Zhan W."/>
            <person name="Jiang J.F."/>
            <person name="Wang Q."/>
            <person name="Zhang B."/>
            <person name="Ji P."/>
            <person name="Bell-Sakyi L."/>
            <person name="Cui X.M."/>
            <person name="Yuan T.T."/>
            <person name="Jiang B.G."/>
            <person name="Yang W.F."/>
            <person name="Lam T.T."/>
            <person name="Chang Q.C."/>
            <person name="Ding S.J."/>
            <person name="Wang X.J."/>
            <person name="Zhu J.G."/>
            <person name="Ruan X.D."/>
            <person name="Zhao L."/>
            <person name="Wei J.T."/>
            <person name="Ye R.Z."/>
            <person name="Que T.C."/>
            <person name="Du C.H."/>
            <person name="Zhou Y.H."/>
            <person name="Cheng J.X."/>
            <person name="Dai P.F."/>
            <person name="Guo W.B."/>
            <person name="Han X.H."/>
            <person name="Huang E.J."/>
            <person name="Li L.F."/>
            <person name="Wei W."/>
            <person name="Gao Y.C."/>
            <person name="Liu J.Z."/>
            <person name="Shao H.Z."/>
            <person name="Wang X."/>
            <person name="Wang C.C."/>
            <person name="Yang T.C."/>
            <person name="Huo Q.B."/>
            <person name="Li W."/>
            <person name="Chen H.Y."/>
            <person name="Chen S.E."/>
            <person name="Zhou L.G."/>
            <person name="Ni X.B."/>
            <person name="Tian J.H."/>
            <person name="Sheng Y."/>
            <person name="Liu T."/>
            <person name="Pan Y.S."/>
            <person name="Xia L.Y."/>
            <person name="Li J."/>
            <person name="Zhao F."/>
            <person name="Cao W.C."/>
        </authorList>
    </citation>
    <scope>NUCLEOTIDE SEQUENCE</scope>
    <source>
        <strain evidence="7">Rsan-2018</strain>
    </source>
</reference>
<organism evidence="7 8">
    <name type="scientific">Rhipicephalus sanguineus</name>
    <name type="common">Brown dog tick</name>
    <name type="synonym">Ixodes sanguineus</name>
    <dbReference type="NCBI Taxonomy" id="34632"/>
    <lineage>
        <taxon>Eukaryota</taxon>
        <taxon>Metazoa</taxon>
        <taxon>Ecdysozoa</taxon>
        <taxon>Arthropoda</taxon>
        <taxon>Chelicerata</taxon>
        <taxon>Arachnida</taxon>
        <taxon>Acari</taxon>
        <taxon>Parasitiformes</taxon>
        <taxon>Ixodida</taxon>
        <taxon>Ixodoidea</taxon>
        <taxon>Ixodidae</taxon>
        <taxon>Rhipicephalinae</taxon>
        <taxon>Rhipicephalus</taxon>
        <taxon>Rhipicephalus</taxon>
    </lineage>
</organism>
<dbReference type="PANTHER" id="PTHR45897">
    <property type="entry name" value="HIGH-AFFINITY CHOLINE TRANSPORTER 1"/>
    <property type="match status" value="1"/>
</dbReference>
<evidence type="ECO:0000313" key="8">
    <source>
        <dbReference type="Proteomes" id="UP000821837"/>
    </source>
</evidence>
<name>A0A9D4SZ89_RHISA</name>
<comment type="caution">
    <text evidence="7">The sequence shown here is derived from an EMBL/GenBank/DDBJ whole genome shotgun (WGS) entry which is preliminary data.</text>
</comment>
<reference evidence="7" key="2">
    <citation type="submission" date="2021-09" db="EMBL/GenBank/DDBJ databases">
        <authorList>
            <person name="Jia N."/>
            <person name="Wang J."/>
            <person name="Shi W."/>
            <person name="Du L."/>
            <person name="Sun Y."/>
            <person name="Zhan W."/>
            <person name="Jiang J."/>
            <person name="Wang Q."/>
            <person name="Zhang B."/>
            <person name="Ji P."/>
            <person name="Sakyi L.B."/>
            <person name="Cui X."/>
            <person name="Yuan T."/>
            <person name="Jiang B."/>
            <person name="Yang W."/>
            <person name="Lam T.T.-Y."/>
            <person name="Chang Q."/>
            <person name="Ding S."/>
            <person name="Wang X."/>
            <person name="Zhu J."/>
            <person name="Ruan X."/>
            <person name="Zhao L."/>
            <person name="Wei J."/>
            <person name="Que T."/>
            <person name="Du C."/>
            <person name="Cheng J."/>
            <person name="Dai P."/>
            <person name="Han X."/>
            <person name="Huang E."/>
            <person name="Gao Y."/>
            <person name="Liu J."/>
            <person name="Shao H."/>
            <person name="Ye R."/>
            <person name="Li L."/>
            <person name="Wei W."/>
            <person name="Wang X."/>
            <person name="Wang C."/>
            <person name="Huo Q."/>
            <person name="Li W."/>
            <person name="Guo W."/>
            <person name="Chen H."/>
            <person name="Chen S."/>
            <person name="Zhou L."/>
            <person name="Zhou L."/>
            <person name="Ni X."/>
            <person name="Tian J."/>
            <person name="Zhou Y."/>
            <person name="Sheng Y."/>
            <person name="Liu T."/>
            <person name="Pan Y."/>
            <person name="Xia L."/>
            <person name="Li J."/>
            <person name="Zhao F."/>
            <person name="Cao W."/>
        </authorList>
    </citation>
    <scope>NUCLEOTIDE SEQUENCE</scope>
    <source>
        <strain evidence="7">Rsan-2018</strain>
        <tissue evidence="7">Larvae</tissue>
    </source>
</reference>
<keyword evidence="6" id="KW-0739">Sodium transport</keyword>
<dbReference type="InterPro" id="IPR052244">
    <property type="entry name" value="Choline_transporter"/>
</dbReference>
<keyword evidence="4" id="KW-0406">Ion transport</keyword>
<evidence type="ECO:0000256" key="4">
    <source>
        <dbReference type="ARBA" id="ARBA00023065"/>
    </source>
</evidence>
<evidence type="ECO:0000256" key="5">
    <source>
        <dbReference type="ARBA" id="ARBA00023180"/>
    </source>
</evidence>
<sequence length="119" mass="13230">MTSDDYMDILQYTLVPYVLDGPFPDGLFGFNKMGRFTVGAVLRGLCGERSLGIPMVLELPMYGTVAAEQRFPFCTFCMLSSLSTMVVGSHMARDCYGCGWLPKAFDVCGRFQDTGRRRA</sequence>
<keyword evidence="8" id="KW-1185">Reference proteome</keyword>
<evidence type="ECO:0000256" key="3">
    <source>
        <dbReference type="ARBA" id="ARBA00023053"/>
    </source>
</evidence>
<evidence type="ECO:0000256" key="6">
    <source>
        <dbReference type="ARBA" id="ARBA00023201"/>
    </source>
</evidence>
<evidence type="ECO:0000256" key="1">
    <source>
        <dbReference type="ARBA" id="ARBA00022448"/>
    </source>
</evidence>
<dbReference type="AlphaFoldDB" id="A0A9D4SZ89"/>
<dbReference type="GO" id="GO:0005886">
    <property type="term" value="C:plasma membrane"/>
    <property type="evidence" value="ECO:0007669"/>
    <property type="project" value="TreeGrafter"/>
</dbReference>
<dbReference type="VEuPathDB" id="VectorBase:RSAN_034769"/>
<dbReference type="EMBL" id="JABSTV010001250">
    <property type="protein sequence ID" value="KAH7957199.1"/>
    <property type="molecule type" value="Genomic_DNA"/>
</dbReference>